<dbReference type="RefSeq" id="XP_007509063.1">
    <property type="nucleotide sequence ID" value="XM_007509001.1"/>
</dbReference>
<accession>K8F3Z9</accession>
<evidence type="ECO:0000313" key="2">
    <source>
        <dbReference type="Proteomes" id="UP000198341"/>
    </source>
</evidence>
<keyword evidence="2" id="KW-1185">Reference proteome</keyword>
<dbReference type="GeneID" id="19011962"/>
<proteinExistence type="predicted"/>
<dbReference type="KEGG" id="bpg:Bathy14g01990"/>
<organism evidence="1 2">
    <name type="scientific">Bathycoccus prasinos</name>
    <dbReference type="NCBI Taxonomy" id="41875"/>
    <lineage>
        <taxon>Eukaryota</taxon>
        <taxon>Viridiplantae</taxon>
        <taxon>Chlorophyta</taxon>
        <taxon>Mamiellophyceae</taxon>
        <taxon>Mamiellales</taxon>
        <taxon>Bathycoccaceae</taxon>
        <taxon>Bathycoccus</taxon>
    </lineage>
</organism>
<sequence>MHSDTYLNAMKEASTTVSGKSDLMMSVSQSESEQYKSEEGLISWQKSMRGGLLHVSLANFDCPQWSRFFFAVRNLNKFTETINLFVEGKVSEAVESNGSRSVDIIARCN</sequence>
<dbReference type="EMBL" id="FO082265">
    <property type="protein sequence ID" value="CCO19520.1"/>
    <property type="molecule type" value="Genomic_DNA"/>
</dbReference>
<evidence type="ECO:0000313" key="1">
    <source>
        <dbReference type="EMBL" id="CCO19520.1"/>
    </source>
</evidence>
<dbReference type="Proteomes" id="UP000198341">
    <property type="component" value="Chromosome 14"/>
</dbReference>
<name>K8F3Z9_9CHLO</name>
<dbReference type="AlphaFoldDB" id="K8F3Z9"/>
<protein>
    <submittedName>
        <fullName evidence="1">Uncharacterized protein</fullName>
    </submittedName>
</protein>
<reference evidence="1 2" key="1">
    <citation type="submission" date="2011-10" db="EMBL/GenBank/DDBJ databases">
        <authorList>
            <person name="Genoscope - CEA"/>
        </authorList>
    </citation>
    <scope>NUCLEOTIDE SEQUENCE [LARGE SCALE GENOMIC DNA]</scope>
    <source>
        <strain evidence="1 2">RCC 1105</strain>
    </source>
</reference>
<gene>
    <name evidence="1" type="ordered locus">Bathy14g01990</name>
</gene>